<gene>
    <name evidence="2" type="ORF">ENQ76_12015</name>
</gene>
<reference evidence="2" key="1">
    <citation type="journal article" date="2020" name="mSystems">
        <title>Genome- and Community-Level Interaction Insights into Carbon Utilization and Element Cycling Functions of Hydrothermarchaeota in Hydrothermal Sediment.</title>
        <authorList>
            <person name="Zhou Z."/>
            <person name="Liu Y."/>
            <person name="Xu W."/>
            <person name="Pan J."/>
            <person name="Luo Z.H."/>
            <person name="Li M."/>
        </authorList>
    </citation>
    <scope>NUCLEOTIDE SEQUENCE [LARGE SCALE GENOMIC DNA]</scope>
    <source>
        <strain evidence="2">SpSt-339</strain>
    </source>
</reference>
<dbReference type="SUPFAM" id="SSF48371">
    <property type="entry name" value="ARM repeat"/>
    <property type="match status" value="1"/>
</dbReference>
<evidence type="ECO:0000313" key="2">
    <source>
        <dbReference type="EMBL" id="HEN16180.1"/>
    </source>
</evidence>
<dbReference type="InterPro" id="IPR016024">
    <property type="entry name" value="ARM-type_fold"/>
</dbReference>
<dbReference type="InterPro" id="IPR011989">
    <property type="entry name" value="ARM-like"/>
</dbReference>
<accession>A0A7C2K0I7</accession>
<proteinExistence type="predicted"/>
<feature type="chain" id="PRO_5027594573" description="Response regulatory domain-containing protein" evidence="1">
    <location>
        <begin position="26"/>
        <end position="743"/>
    </location>
</feature>
<name>A0A7C2K0I7_9PLAN</name>
<dbReference type="SUPFAM" id="SSF52172">
    <property type="entry name" value="CheY-like"/>
    <property type="match status" value="1"/>
</dbReference>
<evidence type="ECO:0000256" key="1">
    <source>
        <dbReference type="SAM" id="SignalP"/>
    </source>
</evidence>
<dbReference type="InterPro" id="IPR011006">
    <property type="entry name" value="CheY-like_superfamily"/>
</dbReference>
<keyword evidence="1" id="KW-0732">Signal</keyword>
<evidence type="ECO:0008006" key="3">
    <source>
        <dbReference type="Google" id="ProtNLM"/>
    </source>
</evidence>
<feature type="signal peptide" evidence="1">
    <location>
        <begin position="1"/>
        <end position="25"/>
    </location>
</feature>
<protein>
    <recommendedName>
        <fullName evidence="3">Response regulatory domain-containing protein</fullName>
    </recommendedName>
</protein>
<comment type="caution">
    <text evidence="2">The sequence shown here is derived from an EMBL/GenBank/DDBJ whole genome shotgun (WGS) entry which is preliminary data.</text>
</comment>
<dbReference type="Gene3D" id="1.25.10.10">
    <property type="entry name" value="Leucine-rich Repeat Variant"/>
    <property type="match status" value="1"/>
</dbReference>
<dbReference type="AlphaFoldDB" id="A0A7C2K0I7"/>
<dbReference type="EMBL" id="DSOK01000337">
    <property type="protein sequence ID" value="HEN16180.1"/>
    <property type="molecule type" value="Genomic_DNA"/>
</dbReference>
<sequence>MPRSVSWWLMLVAGLTLAPAAGVFAQEGEPPALLPAAPEPSPLLAEPETPEQMFDAAVLLVDLARFDLAKVYLEQFVQSAPADDVLLALRGKHGTATFLKLSRIPELHPTAMPLLKRLTELSRAQAEDPAYVDGLLSKLLGTPTERELATSELRNAGPRAVPQLFRRIAAAGSTVERDLFVLTLGRLGQAVVPVLIAGLDSPVEAIQLACIQTLERLQSQAAVPLLWPLAYSESVGPGTQLAAKRAIASIRFGSPDRLDRLSTVTAVGELTDRARRLLSGAETLAIEGADEVEAWRWTASENTVSVEMLRPQVANLQRATRHARDALVLSPTRPEHQQLYLLAVLAGEVQGAGWATLDPAQSAVLSSAMSMGAEPLLAVLREAMALGRTDAAWGAVQALSGLSSPAVLQSRSGKPSPVLGALNYPDPRVQFGAAVAVLRSKPTRSIPQAGRVVDVLRRALTDPGQARALVIDADSERATTVAGYLAEQGYDPLTASTGKQGFTQAAELSGVDLVVLHANCQQWALSQTVANFRADVRTEFIPLVIYGPEETRQSLARLVARTPRTVFAAESPAAQSFWYQVTPFLQRFDTPPVTAQQRGQFRDLAAYWLATVATSAQGAYFDTTAAAPELLALVGDEVVSHEALMVLGTVPSAEVQSRLVDYVLGDRWPTETRVRAAQVLASHIPRFGLLLEQGTVARLTTAWEATDDPALKGALASVIGALRPNEGLVGERLLRLSLAPAAH</sequence>
<organism evidence="2">
    <name type="scientific">Schlesneria paludicola</name>
    <dbReference type="NCBI Taxonomy" id="360056"/>
    <lineage>
        <taxon>Bacteria</taxon>
        <taxon>Pseudomonadati</taxon>
        <taxon>Planctomycetota</taxon>
        <taxon>Planctomycetia</taxon>
        <taxon>Planctomycetales</taxon>
        <taxon>Planctomycetaceae</taxon>
        <taxon>Schlesneria</taxon>
    </lineage>
</organism>